<evidence type="ECO:0000313" key="3">
    <source>
        <dbReference type="Proteomes" id="UP000029380"/>
    </source>
</evidence>
<dbReference type="PATRIC" id="fig|1302649.3.peg.216"/>
<dbReference type="SUPFAM" id="SSF47413">
    <property type="entry name" value="lambda repressor-like DNA-binding domains"/>
    <property type="match status" value="1"/>
</dbReference>
<proteinExistence type="predicted"/>
<dbReference type="InterPro" id="IPR001387">
    <property type="entry name" value="Cro/C1-type_HTH"/>
</dbReference>
<dbReference type="CDD" id="cd00093">
    <property type="entry name" value="HTH_XRE"/>
    <property type="match status" value="1"/>
</dbReference>
<evidence type="ECO:0000313" key="2">
    <source>
        <dbReference type="EMBL" id="KFN93619.1"/>
    </source>
</evidence>
<evidence type="ECO:0000259" key="1">
    <source>
        <dbReference type="PROSITE" id="PS50943"/>
    </source>
</evidence>
<gene>
    <name evidence="2" type="ORF">TMUPMC115_0217</name>
</gene>
<dbReference type="Pfam" id="PF01381">
    <property type="entry name" value="HTH_3"/>
    <property type="match status" value="1"/>
</dbReference>
<comment type="caution">
    <text evidence="2">The sequence shown here is derived from an EMBL/GenBank/DDBJ whole genome shotgun (WGS) entry which is preliminary data.</text>
</comment>
<dbReference type="EMBL" id="JPVU01000023">
    <property type="protein sequence ID" value="KFN93619.1"/>
    <property type="molecule type" value="Genomic_DNA"/>
</dbReference>
<dbReference type="AlphaFoldDB" id="A0A091C977"/>
<dbReference type="OrthoDB" id="2629500at2"/>
<reference evidence="2 3" key="1">
    <citation type="submission" date="2014-08" db="EMBL/GenBank/DDBJ databases">
        <title>Genome sequence of Tetragenococcus muriaticus.</title>
        <authorList>
            <person name="Chuea-nongthon C."/>
            <person name="Rodtong S."/>
            <person name="Yongsawatdigul J."/>
            <person name="Steele J.L."/>
            <person name="Liu X.-y."/>
            <person name="Speers J."/>
            <person name="Glasner J.D."/>
            <person name="Neeno-Eckwall E.C."/>
        </authorList>
    </citation>
    <scope>NUCLEOTIDE SEQUENCE [LARGE SCALE GENOMIC DNA]</scope>
    <source>
        <strain evidence="2 3">PMC-11-5</strain>
    </source>
</reference>
<protein>
    <submittedName>
        <fullName evidence="2">Cro family protein</fullName>
    </submittedName>
</protein>
<dbReference type="InterPro" id="IPR010982">
    <property type="entry name" value="Lambda_DNA-bd_dom_sf"/>
</dbReference>
<dbReference type="RefSeq" id="WP_038025353.1">
    <property type="nucleotide sequence ID" value="NZ_JPVU01000023.1"/>
</dbReference>
<dbReference type="GO" id="GO:0003677">
    <property type="term" value="F:DNA binding"/>
    <property type="evidence" value="ECO:0007669"/>
    <property type="project" value="InterPro"/>
</dbReference>
<accession>A0A091C977</accession>
<name>A0A091C977_9ENTE</name>
<dbReference type="Proteomes" id="UP000029380">
    <property type="component" value="Unassembled WGS sequence"/>
</dbReference>
<sequence>MSENLDLKIRSELRKRRMTMTYLAELLGISTPYLSDILNGRRNGKKAQEHIKTIKTLLKIEQERS</sequence>
<dbReference type="PROSITE" id="PS50943">
    <property type="entry name" value="HTH_CROC1"/>
    <property type="match status" value="1"/>
</dbReference>
<organism evidence="2 3">
    <name type="scientific">Tetragenococcus muriaticus PMC-11-5</name>
    <dbReference type="NCBI Taxonomy" id="1302649"/>
    <lineage>
        <taxon>Bacteria</taxon>
        <taxon>Bacillati</taxon>
        <taxon>Bacillota</taxon>
        <taxon>Bacilli</taxon>
        <taxon>Lactobacillales</taxon>
        <taxon>Enterococcaceae</taxon>
        <taxon>Tetragenococcus</taxon>
    </lineage>
</organism>
<dbReference type="Gene3D" id="1.10.260.40">
    <property type="entry name" value="lambda repressor-like DNA-binding domains"/>
    <property type="match status" value="1"/>
</dbReference>
<feature type="domain" description="HTH cro/C1-type" evidence="1">
    <location>
        <begin position="9"/>
        <end position="43"/>
    </location>
</feature>